<sequence length="531" mass="61225">MSLRKFTFLHCLLFILIAAFSILPWPSTMLTIAQILYIPVVLQLVIKKQDWFSRNYFYFAIPAYGAIAFLQWTEQTQWDGWIAAIYFLFTVIIAIYGIGRFLQRGFVNLEEFSIDLGLIYLAMGGAWFLAYEAGWNTGFSAMLTWLTAIHFHYSAFLLPIFIGFLGRLSKPPAYQWVTSLLLASPLIVAMGITFSRWIELLSVLIYIVGIAGIIVLAFKSSFQNNWQKWLVRISFLSLAVSISFSLLYAYGNLSHTFIVNIDFMLRFHGVLNCLVFGLLGVVGWSLYVPKSKTKNSSFPISNIRGKWVIGEKILEKVKEEENRSIYHGLVDDMGVYEINARTLSPTIIDFYERTIDYRLSSKIKWSSWFKPFAAIYRLCSRYVQQINLPLSSKEVEMTGGILTIQENVDGRVAPRAWVRKIEDEVVFVALYSEHTTKPKTYMNIALPLPWSTMIGILDVKQLGTGLQLTSKRNQPQSDAGIYLAWKKHLFKLPLEECFRIEEVKRGELTAKHRMWIFRLPFLTIDYKIHQK</sequence>
<evidence type="ECO:0000313" key="2">
    <source>
        <dbReference type="EMBL" id="GIN56727.1"/>
    </source>
</evidence>
<feature type="transmembrane region" description="Helical" evidence="1">
    <location>
        <begin position="173"/>
        <end position="194"/>
    </location>
</feature>
<reference evidence="2 3" key="1">
    <citation type="submission" date="2021-03" db="EMBL/GenBank/DDBJ databases">
        <title>Antimicrobial resistance genes in bacteria isolated from Japanese honey, and their potential for conferring macrolide and lincosamide resistance in the American foulbrood pathogen Paenibacillus larvae.</title>
        <authorList>
            <person name="Okamoto M."/>
            <person name="Kumagai M."/>
            <person name="Kanamori H."/>
            <person name="Takamatsu D."/>
        </authorList>
    </citation>
    <scope>NUCLEOTIDE SEQUENCE [LARGE SCALE GENOMIC DNA]</scope>
    <source>
        <strain evidence="2 3">J8TS2</strain>
    </source>
</reference>
<protein>
    <submittedName>
        <fullName evidence="2">Membrane protein</fullName>
    </submittedName>
</protein>
<evidence type="ECO:0000256" key="1">
    <source>
        <dbReference type="SAM" id="Phobius"/>
    </source>
</evidence>
<proteinExistence type="predicted"/>
<dbReference type="EMBL" id="BORB01000006">
    <property type="protein sequence ID" value="GIN56727.1"/>
    <property type="molecule type" value="Genomic_DNA"/>
</dbReference>
<feature type="transmembrane region" description="Helical" evidence="1">
    <location>
        <begin position="78"/>
        <end position="99"/>
    </location>
</feature>
<organism evidence="2 3">
    <name type="scientific">Lederbergia ruris</name>
    <dbReference type="NCBI Taxonomy" id="217495"/>
    <lineage>
        <taxon>Bacteria</taxon>
        <taxon>Bacillati</taxon>
        <taxon>Bacillota</taxon>
        <taxon>Bacilli</taxon>
        <taxon>Bacillales</taxon>
        <taxon>Bacillaceae</taxon>
        <taxon>Lederbergia</taxon>
    </lineage>
</organism>
<keyword evidence="1" id="KW-0472">Membrane</keyword>
<feature type="transmembrane region" description="Helical" evidence="1">
    <location>
        <begin position="200"/>
        <end position="218"/>
    </location>
</feature>
<keyword evidence="3" id="KW-1185">Reference proteome</keyword>
<dbReference type="RefSeq" id="WP_212965692.1">
    <property type="nucleotide sequence ID" value="NZ_BORB01000006.1"/>
</dbReference>
<feature type="transmembrane region" description="Helical" evidence="1">
    <location>
        <begin position="111"/>
        <end position="130"/>
    </location>
</feature>
<accession>A0ABQ4KFH2</accession>
<feature type="transmembrane region" description="Helical" evidence="1">
    <location>
        <begin position="29"/>
        <end position="46"/>
    </location>
</feature>
<feature type="transmembrane region" description="Helical" evidence="1">
    <location>
        <begin position="230"/>
        <end position="251"/>
    </location>
</feature>
<evidence type="ECO:0000313" key="3">
    <source>
        <dbReference type="Proteomes" id="UP000679950"/>
    </source>
</evidence>
<gene>
    <name evidence="2" type="ORF">J8TS2_10460</name>
</gene>
<keyword evidence="1" id="KW-1133">Transmembrane helix</keyword>
<dbReference type="Proteomes" id="UP000679950">
    <property type="component" value="Unassembled WGS sequence"/>
</dbReference>
<feature type="transmembrane region" description="Helical" evidence="1">
    <location>
        <begin position="7"/>
        <end position="23"/>
    </location>
</feature>
<keyword evidence="1" id="KW-0812">Transmembrane</keyword>
<name>A0ABQ4KFH2_9BACI</name>
<feature type="transmembrane region" description="Helical" evidence="1">
    <location>
        <begin position="55"/>
        <end position="72"/>
    </location>
</feature>
<feature type="transmembrane region" description="Helical" evidence="1">
    <location>
        <begin position="142"/>
        <end position="166"/>
    </location>
</feature>
<comment type="caution">
    <text evidence="2">The sequence shown here is derived from an EMBL/GenBank/DDBJ whole genome shotgun (WGS) entry which is preliminary data.</text>
</comment>
<dbReference type="Pfam" id="PF14158">
    <property type="entry name" value="YndJ"/>
    <property type="match status" value="1"/>
</dbReference>
<feature type="transmembrane region" description="Helical" evidence="1">
    <location>
        <begin position="263"/>
        <end position="287"/>
    </location>
</feature>
<dbReference type="InterPro" id="IPR025450">
    <property type="entry name" value="YndJ-like"/>
</dbReference>